<protein>
    <submittedName>
        <fullName evidence="1">Uncharacterized protein</fullName>
    </submittedName>
</protein>
<gene>
    <name evidence="1" type="ORF">FHR92_002464</name>
</gene>
<sequence length="544" mass="63471">MIADTDVNIIRKVENEVLDVEYKQYHFIHWPNELAVPMIFKYLGDILRDFKSDNSLKQLDYLQQLYLTNQILSGIEWSLRWLNKKPTIRMHNYYYSTQKAEVQITELMEWAIKYSQISVNYVAWTRGLLEVTVDEANKHIIFNAPMGTETKFFLSQLNAQNRQGINYYNAIPFKELEKEFQPWLKKCTFSIKGHDIPWGISKESIAYIKFRELMNTVIFPELSNEINLGGYTLGDYRTFFASIFINFQLYGWVEDYFDAKYGLENFLGSSPIDLNESDMIMWLSDLCDLKSDVVQEIIIDLTFDLEGFHSKLVLQPFVRYENNLCVSPRLLTIVNPARMLSGALNKGRKKKLYDSLINKLENANLSKIALCFESLGFITYKEKTFSVDDKKITPDLLVFDKTNNALLIIDYKHFLLPLGTSEVAYKLKEIKKGINQIQKYVSFFEKNTNCLVDFFGNENIKIYNLLLFHYPVPVPLSSQNPVNFIDLVSLQDFFSKNATLTVTQIIDWISNRDDVLQYRDEASWHTQSISVNDWTFSIVEAQLS</sequence>
<name>A0A7W3STJ7_9BACL</name>
<proteinExistence type="predicted"/>
<comment type="caution">
    <text evidence="1">The sequence shown here is derived from an EMBL/GenBank/DDBJ whole genome shotgun (WGS) entry which is preliminary data.</text>
</comment>
<dbReference type="EMBL" id="JACJIP010000014">
    <property type="protein sequence ID" value="MBA9085992.1"/>
    <property type="molecule type" value="Genomic_DNA"/>
</dbReference>
<organism evidence="1 2">
    <name type="scientific">Fontibacillus solani</name>
    <dbReference type="NCBI Taxonomy" id="1572857"/>
    <lineage>
        <taxon>Bacteria</taxon>
        <taxon>Bacillati</taxon>
        <taxon>Bacillota</taxon>
        <taxon>Bacilli</taxon>
        <taxon>Bacillales</taxon>
        <taxon>Paenibacillaceae</taxon>
        <taxon>Fontibacillus</taxon>
    </lineage>
</organism>
<dbReference type="RefSeq" id="WP_182535858.1">
    <property type="nucleotide sequence ID" value="NZ_JACJIP010000014.1"/>
</dbReference>
<evidence type="ECO:0000313" key="2">
    <source>
        <dbReference type="Proteomes" id="UP000567067"/>
    </source>
</evidence>
<evidence type="ECO:0000313" key="1">
    <source>
        <dbReference type="EMBL" id="MBA9085992.1"/>
    </source>
</evidence>
<dbReference type="AlphaFoldDB" id="A0A7W3STJ7"/>
<dbReference type="Proteomes" id="UP000567067">
    <property type="component" value="Unassembled WGS sequence"/>
</dbReference>
<keyword evidence="2" id="KW-1185">Reference proteome</keyword>
<accession>A0A7W3STJ7</accession>
<reference evidence="1 2" key="1">
    <citation type="submission" date="2020-08" db="EMBL/GenBank/DDBJ databases">
        <title>Genomic Encyclopedia of Type Strains, Phase III (KMG-III): the genomes of soil and plant-associated and newly described type strains.</title>
        <authorList>
            <person name="Whitman W."/>
        </authorList>
    </citation>
    <scope>NUCLEOTIDE SEQUENCE [LARGE SCALE GENOMIC DNA]</scope>
    <source>
        <strain evidence="1 2">CECT 8693</strain>
    </source>
</reference>